<evidence type="ECO:0000256" key="4">
    <source>
        <dbReference type="SAM" id="MobiDB-lite"/>
    </source>
</evidence>
<evidence type="ECO:0000256" key="3">
    <source>
        <dbReference type="ARBA" id="ARBA00022490"/>
    </source>
</evidence>
<feature type="domain" description="CCZ1/INTU second Longin" evidence="6">
    <location>
        <begin position="345"/>
        <end position="458"/>
    </location>
</feature>
<feature type="domain" description="CCZ1/INTU/HSP4 first Longin" evidence="5">
    <location>
        <begin position="156"/>
        <end position="248"/>
    </location>
</feature>
<feature type="region of interest" description="Disordered" evidence="4">
    <location>
        <begin position="571"/>
        <end position="597"/>
    </location>
</feature>
<dbReference type="AlphaFoldDB" id="A0AAN9U4P6"/>
<dbReference type="Pfam" id="PF19032">
    <property type="entry name" value="Intu_longin_2"/>
    <property type="match status" value="1"/>
</dbReference>
<dbReference type="Proteomes" id="UP001367676">
    <property type="component" value="Unassembled WGS sequence"/>
</dbReference>
<dbReference type="InterPro" id="IPR043987">
    <property type="entry name" value="CCZ1/INTU/HSP4_longin_1"/>
</dbReference>
<evidence type="ECO:0000313" key="7">
    <source>
        <dbReference type="EMBL" id="KAK7605303.1"/>
    </source>
</evidence>
<gene>
    <name evidence="7" type="ORF">V9T40_007161</name>
</gene>
<comment type="subcellular location">
    <subcellularLocation>
        <location evidence="1">Cytoplasm</location>
    </subcellularLocation>
</comment>
<evidence type="ECO:0000259" key="5">
    <source>
        <dbReference type="Pfam" id="PF19031"/>
    </source>
</evidence>
<reference evidence="7 8" key="1">
    <citation type="submission" date="2024-03" db="EMBL/GenBank/DDBJ databases">
        <title>Adaptation during the transition from Ophiocordyceps entomopathogen to insect associate is accompanied by gene loss and intensified selection.</title>
        <authorList>
            <person name="Ward C.M."/>
            <person name="Onetto C.A."/>
            <person name="Borneman A.R."/>
        </authorList>
    </citation>
    <scope>NUCLEOTIDE SEQUENCE [LARGE SCALE GENOMIC DNA]</scope>
    <source>
        <strain evidence="7">AWRI1</strain>
        <tissue evidence="7">Single Adult Female</tissue>
    </source>
</reference>
<name>A0AAN9U4P6_9HEMI</name>
<evidence type="ECO:0000256" key="1">
    <source>
        <dbReference type="ARBA" id="ARBA00004496"/>
    </source>
</evidence>
<dbReference type="GO" id="GO:0060271">
    <property type="term" value="P:cilium assembly"/>
    <property type="evidence" value="ECO:0007669"/>
    <property type="project" value="InterPro"/>
</dbReference>
<dbReference type="GO" id="GO:0016192">
    <property type="term" value="P:vesicle-mediated transport"/>
    <property type="evidence" value="ECO:0007669"/>
    <property type="project" value="InterPro"/>
</dbReference>
<protein>
    <recommendedName>
        <fullName evidence="9">CCZ1/INTU/HSP4 first Longin domain-containing protein</fullName>
    </recommendedName>
</protein>
<feature type="region of interest" description="Disordered" evidence="4">
    <location>
        <begin position="1"/>
        <end position="29"/>
    </location>
</feature>
<dbReference type="GO" id="GO:0007399">
    <property type="term" value="P:nervous system development"/>
    <property type="evidence" value="ECO:0007669"/>
    <property type="project" value="TreeGrafter"/>
</dbReference>
<accession>A0AAN9U4P6</accession>
<evidence type="ECO:0000256" key="2">
    <source>
        <dbReference type="ARBA" id="ARBA00022473"/>
    </source>
</evidence>
<evidence type="ECO:0008006" key="9">
    <source>
        <dbReference type="Google" id="ProtNLM"/>
    </source>
</evidence>
<dbReference type="PANTHER" id="PTHR21082">
    <property type="entry name" value="PROTEIN INTURNED"/>
    <property type="match status" value="1"/>
</dbReference>
<dbReference type="Pfam" id="PF19031">
    <property type="entry name" value="Intu_longin_1"/>
    <property type="match status" value="1"/>
</dbReference>
<dbReference type="GO" id="GO:0001736">
    <property type="term" value="P:establishment of planar polarity"/>
    <property type="evidence" value="ECO:0007669"/>
    <property type="project" value="InterPro"/>
</dbReference>
<evidence type="ECO:0000259" key="6">
    <source>
        <dbReference type="Pfam" id="PF19032"/>
    </source>
</evidence>
<sequence>MNSLRENNHEIPQVDNFQQEPSSSTSGSSCSSCCDYHSDDSIPEWDDSVQDNGELFYVKCSPIINDLSLNDDSINKNYENVSKTNKISTFLRKRKAKKRAKKVGIGTPIRINENVDSVKTDRSGVASFEDITKNSAAILYLNVENVDNHESSIGDSTIFHFPKTAPTHENIINSIKGAFLTLYHLLPKVVSEKPESSTIFIKDELLHVVYIGEDKELMIIALPDNKCSLFEVKQISQNIKRFLIFKFGSLHKCFTNHDHINSLDQFFGNLFIKLLKNSNDLSSSKILSENDVSSQIEDLFSFPSRLPIPTTLETKIHEKLNDIEANDFGDLSEDHYGCQRLFTLIGTCLYYKGFLIASHLSREDLLNVHIFLCYNDILDLSTNSFMESLVIWQEVFLFSSHFAEASFATQSKKRWFLLITGKKQGLLVTLFESGGCSVSSEGSIRPDELYVEQIQEIMNDILHFNLSDIVDKLTESGNTNNHKSTPRKSLENLMNVPSGSAKKLHECGAEFNPSHHSSAIQVNGAEADSFSESLSRTTSSLFSDEAVPVIGRRAQRMKQLNNSGSIYSLSHSTLSDSDRSDYDTTGSSHSSSFSEANKKFSKTSSSKRIIHGDERALFYYLTVQTGRGVILCSPTALQMHIHRRYPSILKTFKTSVQKIHRILSQKKPCSVGKFQRNNLSVKEYGILFEYHDQEDISKRSAPITYWIVGRAFDKGHSGEVYVCYEDKTPQNLVEIAFRLAMSS</sequence>
<organism evidence="7 8">
    <name type="scientific">Parthenolecanium corni</name>
    <dbReference type="NCBI Taxonomy" id="536013"/>
    <lineage>
        <taxon>Eukaryota</taxon>
        <taxon>Metazoa</taxon>
        <taxon>Ecdysozoa</taxon>
        <taxon>Arthropoda</taxon>
        <taxon>Hexapoda</taxon>
        <taxon>Insecta</taxon>
        <taxon>Pterygota</taxon>
        <taxon>Neoptera</taxon>
        <taxon>Paraneoptera</taxon>
        <taxon>Hemiptera</taxon>
        <taxon>Sternorrhyncha</taxon>
        <taxon>Coccoidea</taxon>
        <taxon>Coccidae</taxon>
        <taxon>Parthenolecanium</taxon>
    </lineage>
</organism>
<comment type="caution">
    <text evidence="7">The sequence shown here is derived from an EMBL/GenBank/DDBJ whole genome shotgun (WGS) entry which is preliminary data.</text>
</comment>
<dbReference type="InterPro" id="IPR043988">
    <property type="entry name" value="CCZ1/INTU_longin_2"/>
</dbReference>
<dbReference type="InterPro" id="IPR039151">
    <property type="entry name" value="INTU"/>
</dbReference>
<proteinExistence type="predicted"/>
<keyword evidence="8" id="KW-1185">Reference proteome</keyword>
<evidence type="ECO:0000313" key="8">
    <source>
        <dbReference type="Proteomes" id="UP001367676"/>
    </source>
</evidence>
<dbReference type="EMBL" id="JBBCAQ010000002">
    <property type="protein sequence ID" value="KAK7605303.1"/>
    <property type="molecule type" value="Genomic_DNA"/>
</dbReference>
<dbReference type="GO" id="GO:0005929">
    <property type="term" value="C:cilium"/>
    <property type="evidence" value="ECO:0007669"/>
    <property type="project" value="TreeGrafter"/>
</dbReference>
<keyword evidence="3" id="KW-0963">Cytoplasm</keyword>
<dbReference type="PANTHER" id="PTHR21082:SF4">
    <property type="entry name" value="PROTEIN INTURNED"/>
    <property type="match status" value="1"/>
</dbReference>
<dbReference type="GO" id="GO:0005737">
    <property type="term" value="C:cytoplasm"/>
    <property type="evidence" value="ECO:0007669"/>
    <property type="project" value="UniProtKB-SubCell"/>
</dbReference>
<keyword evidence="2" id="KW-0217">Developmental protein</keyword>